<keyword evidence="5 7" id="KW-1133">Transmembrane helix</keyword>
<dbReference type="Pfam" id="PF07681">
    <property type="entry name" value="DoxX"/>
    <property type="match status" value="1"/>
</dbReference>
<keyword evidence="9" id="KW-1185">Reference proteome</keyword>
<evidence type="ECO:0000256" key="2">
    <source>
        <dbReference type="ARBA" id="ARBA00006679"/>
    </source>
</evidence>
<evidence type="ECO:0000313" key="8">
    <source>
        <dbReference type="EMBL" id="RPE01296.1"/>
    </source>
</evidence>
<organism evidence="8 9">
    <name type="scientific">Candidatus Pantoea deserta</name>
    <dbReference type="NCBI Taxonomy" id="1869313"/>
    <lineage>
        <taxon>Bacteria</taxon>
        <taxon>Pseudomonadati</taxon>
        <taxon>Pseudomonadota</taxon>
        <taxon>Gammaproteobacteria</taxon>
        <taxon>Enterobacterales</taxon>
        <taxon>Erwiniaceae</taxon>
        <taxon>Pantoea</taxon>
    </lineage>
</organism>
<proteinExistence type="inferred from homology"/>
<feature type="transmembrane region" description="Helical" evidence="7">
    <location>
        <begin position="46"/>
        <end position="67"/>
    </location>
</feature>
<evidence type="ECO:0000256" key="4">
    <source>
        <dbReference type="ARBA" id="ARBA00022692"/>
    </source>
</evidence>
<dbReference type="EMBL" id="RMVG01000006">
    <property type="protein sequence ID" value="RPE01296.1"/>
    <property type="molecule type" value="Genomic_DNA"/>
</dbReference>
<evidence type="ECO:0000256" key="1">
    <source>
        <dbReference type="ARBA" id="ARBA00004651"/>
    </source>
</evidence>
<keyword evidence="6 7" id="KW-0472">Membrane</keyword>
<dbReference type="AlphaFoldDB" id="A0A3N4NZE3"/>
<reference evidence="8 9" key="1">
    <citation type="submission" date="2018-11" db="EMBL/GenBank/DDBJ databases">
        <title>Whole genome sequencing of Pantoea sp. RIT388.</title>
        <authorList>
            <person name="Gan H.M."/>
            <person name="Hudson A.O."/>
        </authorList>
    </citation>
    <scope>NUCLEOTIDE SEQUENCE [LARGE SCALE GENOMIC DNA]</scope>
    <source>
        <strain evidence="8 9">RIT388</strain>
    </source>
</reference>
<dbReference type="OrthoDB" id="9792760at2"/>
<keyword evidence="3" id="KW-1003">Cell membrane</keyword>
<keyword evidence="4 7" id="KW-0812">Transmembrane</keyword>
<sequence>MQKVKNSIWVLSRLFAVGLFFTSGLDKISGYEQSLIMMREQGVSGYFLPWVILLEVAGSIAITAGFLTRFTCAFMAVFCLLSAFIFYPGYSHAHLMVWLKNTSCCAGFLLLLIHGAGNWSIDNWLTTRIKNNKRVAI</sequence>
<dbReference type="PANTHER" id="PTHR33452:SF1">
    <property type="entry name" value="INNER MEMBRANE PROTEIN YPHA-RELATED"/>
    <property type="match status" value="1"/>
</dbReference>
<feature type="transmembrane region" description="Helical" evidence="7">
    <location>
        <begin position="73"/>
        <end position="90"/>
    </location>
</feature>
<feature type="transmembrane region" description="Helical" evidence="7">
    <location>
        <begin position="6"/>
        <end position="25"/>
    </location>
</feature>
<evidence type="ECO:0000256" key="5">
    <source>
        <dbReference type="ARBA" id="ARBA00022989"/>
    </source>
</evidence>
<comment type="caution">
    <text evidence="8">The sequence shown here is derived from an EMBL/GenBank/DDBJ whole genome shotgun (WGS) entry which is preliminary data.</text>
</comment>
<dbReference type="RefSeq" id="WP_123800901.1">
    <property type="nucleotide sequence ID" value="NZ_RMVG01000006.1"/>
</dbReference>
<dbReference type="InterPro" id="IPR051907">
    <property type="entry name" value="DoxX-like_oxidoreductase"/>
</dbReference>
<comment type="subcellular location">
    <subcellularLocation>
        <location evidence="1">Cell membrane</location>
        <topology evidence="1">Multi-pass membrane protein</topology>
    </subcellularLocation>
</comment>
<dbReference type="Proteomes" id="UP000281332">
    <property type="component" value="Unassembled WGS sequence"/>
</dbReference>
<feature type="transmembrane region" description="Helical" evidence="7">
    <location>
        <begin position="102"/>
        <end position="121"/>
    </location>
</feature>
<name>A0A3N4NZE3_9GAMM</name>
<evidence type="ECO:0000256" key="6">
    <source>
        <dbReference type="ARBA" id="ARBA00023136"/>
    </source>
</evidence>
<dbReference type="PANTHER" id="PTHR33452">
    <property type="entry name" value="OXIDOREDUCTASE CATD-RELATED"/>
    <property type="match status" value="1"/>
</dbReference>
<dbReference type="GO" id="GO:0005886">
    <property type="term" value="C:plasma membrane"/>
    <property type="evidence" value="ECO:0007669"/>
    <property type="project" value="UniProtKB-SubCell"/>
</dbReference>
<evidence type="ECO:0000313" key="9">
    <source>
        <dbReference type="Proteomes" id="UP000281332"/>
    </source>
</evidence>
<evidence type="ECO:0000256" key="7">
    <source>
        <dbReference type="SAM" id="Phobius"/>
    </source>
</evidence>
<dbReference type="InterPro" id="IPR032808">
    <property type="entry name" value="DoxX"/>
</dbReference>
<comment type="similarity">
    <text evidence="2">Belongs to the DoxX family.</text>
</comment>
<accession>A0A3N4NZE3</accession>
<gene>
    <name evidence="8" type="ORF">BBB56_10535</name>
</gene>
<protein>
    <submittedName>
        <fullName evidence="8">DoxX family protein</fullName>
    </submittedName>
</protein>
<evidence type="ECO:0000256" key="3">
    <source>
        <dbReference type="ARBA" id="ARBA00022475"/>
    </source>
</evidence>